<proteinExistence type="predicted"/>
<dbReference type="AlphaFoldDB" id="A0A2M4D1W3"/>
<keyword evidence="1" id="KW-0472">Membrane</keyword>
<evidence type="ECO:0000256" key="1">
    <source>
        <dbReference type="SAM" id="Phobius"/>
    </source>
</evidence>
<evidence type="ECO:0000313" key="2">
    <source>
        <dbReference type="EMBL" id="MBW71078.1"/>
    </source>
</evidence>
<accession>A0A2M4D1W3</accession>
<feature type="transmembrane region" description="Helical" evidence="1">
    <location>
        <begin position="107"/>
        <end position="128"/>
    </location>
</feature>
<keyword evidence="2" id="KW-0687">Ribonucleoprotein</keyword>
<organism evidence="2">
    <name type="scientific">Anopheles darlingi</name>
    <name type="common">Mosquito</name>
    <dbReference type="NCBI Taxonomy" id="43151"/>
    <lineage>
        <taxon>Eukaryota</taxon>
        <taxon>Metazoa</taxon>
        <taxon>Ecdysozoa</taxon>
        <taxon>Arthropoda</taxon>
        <taxon>Hexapoda</taxon>
        <taxon>Insecta</taxon>
        <taxon>Pterygota</taxon>
        <taxon>Neoptera</taxon>
        <taxon>Endopterygota</taxon>
        <taxon>Diptera</taxon>
        <taxon>Nematocera</taxon>
        <taxon>Culicoidea</taxon>
        <taxon>Culicidae</taxon>
        <taxon>Anophelinae</taxon>
        <taxon>Anopheles</taxon>
    </lineage>
</organism>
<protein>
    <submittedName>
        <fullName evidence="2">Putative h/aca ribonucleoprotein complex subunit 1</fullName>
    </submittedName>
</protein>
<keyword evidence="1" id="KW-1133">Transmembrane helix</keyword>
<dbReference type="GO" id="GO:1990904">
    <property type="term" value="C:ribonucleoprotein complex"/>
    <property type="evidence" value="ECO:0007669"/>
    <property type="project" value="UniProtKB-KW"/>
</dbReference>
<reference evidence="2" key="1">
    <citation type="submission" date="2018-01" db="EMBL/GenBank/DDBJ databases">
        <title>An insight into the sialome of Amazonian anophelines.</title>
        <authorList>
            <person name="Ribeiro J.M."/>
            <person name="Scarpassa V."/>
            <person name="Calvo E."/>
        </authorList>
    </citation>
    <scope>NUCLEOTIDE SEQUENCE</scope>
</reference>
<keyword evidence="1" id="KW-0812">Transmembrane</keyword>
<name>A0A2M4D1W3_ANODA</name>
<feature type="transmembrane region" description="Helical" evidence="1">
    <location>
        <begin position="62"/>
        <end position="95"/>
    </location>
</feature>
<feature type="transmembrane region" description="Helical" evidence="1">
    <location>
        <begin position="6"/>
        <end position="29"/>
    </location>
</feature>
<dbReference type="EMBL" id="GGFL01006900">
    <property type="protein sequence ID" value="MBW71078.1"/>
    <property type="molecule type" value="Transcribed_RNA"/>
</dbReference>
<sequence>MMYLYLAFLLLLFNVFFFVNGIPFVCFLLKIQIQVFPLPGGKGRVSFCLAGRKGSWTPGRNVFLGFFFFFFWGGWGGGGGGGLFFFPFFAPFFFFPSSNLCFRGSGFLGSFGFGIFLFFFCFGCFFVFF</sequence>